<keyword evidence="3" id="KW-1185">Reference proteome</keyword>
<accession>A0A650CET5</accession>
<dbReference type="Proteomes" id="UP000582213">
    <property type="component" value="Unassembled WGS sequence"/>
</dbReference>
<dbReference type="EMBL" id="JACHFY010000002">
    <property type="protein sequence ID" value="MBB5252783.1"/>
    <property type="molecule type" value="Genomic_DNA"/>
</dbReference>
<dbReference type="EMBL" id="CP045484">
    <property type="protein sequence ID" value="QGR16276.1"/>
    <property type="molecule type" value="Genomic_DNA"/>
</dbReference>
<organism evidence="2 3">
    <name type="scientific">Sulfurisphaera ohwakuensis</name>
    <dbReference type="NCBI Taxonomy" id="69656"/>
    <lineage>
        <taxon>Archaea</taxon>
        <taxon>Thermoproteota</taxon>
        <taxon>Thermoprotei</taxon>
        <taxon>Sulfolobales</taxon>
        <taxon>Sulfolobaceae</taxon>
        <taxon>Sulfurisphaera</taxon>
    </lineage>
</organism>
<evidence type="ECO:0000313" key="1">
    <source>
        <dbReference type="EMBL" id="MBB5252783.1"/>
    </source>
</evidence>
<evidence type="ECO:0000313" key="3">
    <source>
        <dbReference type="Proteomes" id="UP000427373"/>
    </source>
</evidence>
<evidence type="ECO:0000313" key="2">
    <source>
        <dbReference type="EMBL" id="QGR16276.1"/>
    </source>
</evidence>
<dbReference type="OrthoDB" id="40469at2157"/>
<name>A0A650CET5_SULOH</name>
<reference evidence="1 4" key="2">
    <citation type="submission" date="2020-08" db="EMBL/GenBank/DDBJ databases">
        <title>Genomic Encyclopedia of Type Strains, Phase IV (KMG-IV): sequencing the most valuable type-strain genomes for metagenomic binning, comparative biology and taxonomic classification.</title>
        <authorList>
            <person name="Goeker M."/>
        </authorList>
    </citation>
    <scope>NUCLEOTIDE SEQUENCE [LARGE SCALE GENOMIC DNA]</scope>
    <source>
        <strain evidence="1 4">DSM 12421</strain>
    </source>
</reference>
<reference evidence="2 3" key="1">
    <citation type="submission" date="2019-10" db="EMBL/GenBank/DDBJ databases">
        <title>Genome Sequences from Six Type Strain Members of the Archaeal Family Sulfolobaceae: Acidianus ambivalens, Acidianus infernus, Metallosphaera prunae, Stygiolobus azoricus, Sulfolobus metallicus, and Sulfurisphaera ohwakuensis.</title>
        <authorList>
            <person name="Counts J.A."/>
            <person name="Kelly R.M."/>
        </authorList>
    </citation>
    <scope>NUCLEOTIDE SEQUENCE [LARGE SCALE GENOMIC DNA]</scope>
    <source>
        <strain evidence="2 3">TA-1</strain>
    </source>
</reference>
<dbReference type="AlphaFoldDB" id="A0A650CET5"/>
<proteinExistence type="predicted"/>
<gene>
    <name evidence="2" type="ORF">D1869_02975</name>
    <name evidence="1" type="ORF">HNQ62_000516</name>
</gene>
<dbReference type="KEGG" id="soh:D1869_02975"/>
<sequence>MRLSEQYIKNALSLSLEMLSKNDGTIAARVWENVIKAIVAFAQEKSGKDVLAYALAFASFQSEFKAGDYIPIIKETLKVAEKIGIEDKETKELYDKVKGQLSQRSS</sequence>
<dbReference type="RefSeq" id="WP_156013838.1">
    <property type="nucleotide sequence ID" value="NZ_CP045484.1"/>
</dbReference>
<dbReference type="Proteomes" id="UP000427373">
    <property type="component" value="Chromosome"/>
</dbReference>
<protein>
    <submittedName>
        <fullName evidence="2">Uncharacterized protein</fullName>
    </submittedName>
</protein>
<dbReference type="GeneID" id="42800176"/>
<evidence type="ECO:0000313" key="4">
    <source>
        <dbReference type="Proteomes" id="UP000582213"/>
    </source>
</evidence>